<dbReference type="PROSITE" id="PS51272">
    <property type="entry name" value="SLH"/>
    <property type="match status" value="3"/>
</dbReference>
<dbReference type="Proteomes" id="UP000275076">
    <property type="component" value="Unassembled WGS sequence"/>
</dbReference>
<accession>A0A428MV33</accession>
<feature type="region of interest" description="Disordered" evidence="2">
    <location>
        <begin position="981"/>
        <end position="1003"/>
    </location>
</feature>
<reference evidence="5 6" key="1">
    <citation type="submission" date="2018-10" db="EMBL/GenBank/DDBJ databases">
        <title>Draft genome sequence of Bacillus salarius IM0101, isolated from a hypersaline soil in Inner Mongolia, China.</title>
        <authorList>
            <person name="Yamprayoonswat W."/>
            <person name="Boonvisut S."/>
            <person name="Jumpathong W."/>
            <person name="Sittihan S."/>
            <person name="Ruangsuj P."/>
            <person name="Wanthongcharoen S."/>
            <person name="Thongpramul N."/>
            <person name="Pimmason S."/>
            <person name="Yu B."/>
            <person name="Yasawong M."/>
        </authorList>
    </citation>
    <scope>NUCLEOTIDE SEQUENCE [LARGE SCALE GENOMIC DNA]</scope>
    <source>
        <strain evidence="5 6">IM0101</strain>
    </source>
</reference>
<name>A0A428MV33_9BACI</name>
<feature type="signal peptide" evidence="3">
    <location>
        <begin position="1"/>
        <end position="26"/>
    </location>
</feature>
<feature type="domain" description="SLH" evidence="4">
    <location>
        <begin position="38"/>
        <end position="101"/>
    </location>
</feature>
<feature type="compositionally biased region" description="Polar residues" evidence="2">
    <location>
        <begin position="989"/>
        <end position="1003"/>
    </location>
</feature>
<sequence>MSYQPKSYRKFLAGSVSAAMVATTFAAVPPADVQQADAAESFSDVTSDYWASGSIQRLADQGVINGYADGTYGPGEDISRGQVAELLVNAFDLDVDQNAESSFDDLNDDSYSTPFAEAVAEAGLIKGRQDNTQFAAGMDLSRQQLATILVRAFELEPKEDVEANVADIEDVNASHKENVKILAQYDITNTSDGNFRPGETVNRAQFAVFLERAMEVANQSSEIAVEDVSTLSTSSFEVNVDGKLGEELDEAAVQERLNVSVQNNDGEQTNVDITNIEISEDRESITVEHADNNLDGTAGTLVVNGSEQDFDYEAIKINSVEGVTPTEVEVTFNQEVEAFTRNDVTIEGDNGNREFVSNVELAEDGQSATLELYDELTDETTYDVSVNTGEETVTGSFDYAVGDIAEIQVSDQVIKADEVTDIDYKVLTSTGLDVTETQDVDINSTSDQDISDGEVTLEDGNSIFATIEAGDVESDRFKISANASEAAEFVDYTVGEAKWEEEDFEASHEVAIDSNQSLNVLFNDQYGEKAVNEDVTFETLTPGVLIVDENSGDLTPREEGTADVRVTNGDVSEIISVDVVEAAELDGLAFEQDGEELEDNALTLNSNVDADSSADVSVQLQDQYGNNFSAEEAESLTVEIDGDSVELDGDEEIDVESAEDITLNAVDGESGTSTVTVSNEDGSISKSFEVNVQEAGDVADYSVEGLEEELDLNDNEDTTQSTDLEVFPVDENGVKTGGAEEANWTVEAVDGDFEASSEGSSYNLDTTDNLSEASTGEYQVTATIGDLTVVDETFSIVDSEANYEVTQTDNSVEVNNDESLFSAVKDIFEVTQDGDSVNVDNIDSVNVVSDNTDVVSNDGSEFTLENGDDVLGSAGDASLYIDTVVVNGKEVEVDFQVDVAVVDDTAPEITSLSVPDEVNSGDTESVDISFETETGATVAGTITDESDDETVELDFEENTEGEYTDTVDVSSLEDGELSVKVTAEDEAGNESTENDTFTLDTNN</sequence>
<comment type="caution">
    <text evidence="5">The sequence shown here is derived from an EMBL/GenBank/DDBJ whole genome shotgun (WGS) entry which is preliminary data.</text>
</comment>
<evidence type="ECO:0000259" key="4">
    <source>
        <dbReference type="PROSITE" id="PS51272"/>
    </source>
</evidence>
<dbReference type="InterPro" id="IPR032812">
    <property type="entry name" value="SbsA_Ig"/>
</dbReference>
<feature type="domain" description="SLH" evidence="4">
    <location>
        <begin position="103"/>
        <end position="163"/>
    </location>
</feature>
<dbReference type="OrthoDB" id="2867478at2"/>
<dbReference type="Gene3D" id="2.60.40.1220">
    <property type="match status" value="1"/>
</dbReference>
<dbReference type="InterPro" id="IPR051465">
    <property type="entry name" value="Cell_Envelope_Struct_Comp"/>
</dbReference>
<protein>
    <submittedName>
        <fullName evidence="5">S-layer homology domain-containing protein</fullName>
    </submittedName>
</protein>
<dbReference type="InterPro" id="IPR001119">
    <property type="entry name" value="SLH_dom"/>
</dbReference>
<dbReference type="InterPro" id="IPR006311">
    <property type="entry name" value="TAT_signal"/>
</dbReference>
<evidence type="ECO:0000313" key="6">
    <source>
        <dbReference type="Proteomes" id="UP000275076"/>
    </source>
</evidence>
<dbReference type="Pfam" id="PF13205">
    <property type="entry name" value="Big_5"/>
    <property type="match status" value="1"/>
</dbReference>
<dbReference type="Pfam" id="PF22359">
    <property type="entry name" value="Big-like"/>
    <property type="match status" value="1"/>
</dbReference>
<keyword evidence="6" id="KW-1185">Reference proteome</keyword>
<dbReference type="AlphaFoldDB" id="A0A428MV33"/>
<evidence type="ECO:0000313" key="5">
    <source>
        <dbReference type="EMBL" id="RSL29988.1"/>
    </source>
</evidence>
<dbReference type="PROSITE" id="PS51318">
    <property type="entry name" value="TAT"/>
    <property type="match status" value="1"/>
</dbReference>
<evidence type="ECO:0000256" key="1">
    <source>
        <dbReference type="ARBA" id="ARBA00022729"/>
    </source>
</evidence>
<organism evidence="5 6">
    <name type="scientific">Salibacterium salarium</name>
    <dbReference type="NCBI Taxonomy" id="284579"/>
    <lineage>
        <taxon>Bacteria</taxon>
        <taxon>Bacillati</taxon>
        <taxon>Bacillota</taxon>
        <taxon>Bacilli</taxon>
        <taxon>Bacillales</taxon>
        <taxon>Bacillaceae</taxon>
    </lineage>
</organism>
<dbReference type="Pfam" id="PF00395">
    <property type="entry name" value="SLH"/>
    <property type="match status" value="2"/>
</dbReference>
<feature type="domain" description="SLH" evidence="4">
    <location>
        <begin position="165"/>
        <end position="224"/>
    </location>
</feature>
<evidence type="ECO:0000256" key="2">
    <source>
        <dbReference type="SAM" id="MobiDB-lite"/>
    </source>
</evidence>
<proteinExistence type="predicted"/>
<dbReference type="PANTHER" id="PTHR43308">
    <property type="entry name" value="OUTER MEMBRANE PROTEIN ALPHA-RELATED"/>
    <property type="match status" value="1"/>
</dbReference>
<gene>
    <name evidence="5" type="ORF">D7Z54_28205</name>
</gene>
<dbReference type="InterPro" id="IPR014755">
    <property type="entry name" value="Cu-Rt/internalin_Ig-like"/>
</dbReference>
<dbReference type="EMBL" id="RBVX01000045">
    <property type="protein sequence ID" value="RSL29988.1"/>
    <property type="molecule type" value="Genomic_DNA"/>
</dbReference>
<dbReference type="RefSeq" id="WP_125561443.1">
    <property type="nucleotide sequence ID" value="NZ_RBVX01000045.1"/>
</dbReference>
<dbReference type="InterPro" id="IPR054604">
    <property type="entry name" value="SbsC_Big-like"/>
</dbReference>
<keyword evidence="1 3" id="KW-0732">Signal</keyword>
<evidence type="ECO:0000256" key="3">
    <source>
        <dbReference type="SAM" id="SignalP"/>
    </source>
</evidence>
<feature type="chain" id="PRO_5038426287" evidence="3">
    <location>
        <begin position="27"/>
        <end position="1003"/>
    </location>
</feature>
<dbReference type="PANTHER" id="PTHR43308:SF1">
    <property type="entry name" value="OUTER MEMBRANE PROTEIN ALPHA"/>
    <property type="match status" value="1"/>
</dbReference>